<reference evidence="3" key="1">
    <citation type="journal article" date="2019" name="Int. J. Syst. Evol. Microbiol.">
        <title>The Global Catalogue of Microorganisms (GCM) 10K type strain sequencing project: providing services to taxonomists for standard genome sequencing and annotation.</title>
        <authorList>
            <consortium name="The Broad Institute Genomics Platform"/>
            <consortium name="The Broad Institute Genome Sequencing Center for Infectious Disease"/>
            <person name="Wu L."/>
            <person name="Ma J."/>
        </authorList>
    </citation>
    <scope>NUCLEOTIDE SEQUENCE [LARGE SCALE GENOMIC DNA]</scope>
    <source>
        <strain evidence="3">JCM 13595</strain>
    </source>
</reference>
<evidence type="ECO:0000256" key="1">
    <source>
        <dbReference type="SAM" id="Phobius"/>
    </source>
</evidence>
<dbReference type="Proteomes" id="UP001501461">
    <property type="component" value="Unassembled WGS sequence"/>
</dbReference>
<feature type="transmembrane region" description="Helical" evidence="1">
    <location>
        <begin position="6"/>
        <end position="28"/>
    </location>
</feature>
<accession>A0ABP5FJY8</accession>
<name>A0ABP5FJY8_9MICC</name>
<organism evidence="2 3">
    <name type="scientific">Yaniella flava</name>
    <dbReference type="NCBI Taxonomy" id="287930"/>
    <lineage>
        <taxon>Bacteria</taxon>
        <taxon>Bacillati</taxon>
        <taxon>Actinomycetota</taxon>
        <taxon>Actinomycetes</taxon>
        <taxon>Micrococcales</taxon>
        <taxon>Micrococcaceae</taxon>
        <taxon>Yaniella</taxon>
    </lineage>
</organism>
<evidence type="ECO:0000313" key="2">
    <source>
        <dbReference type="EMBL" id="GAA2028312.1"/>
    </source>
</evidence>
<keyword evidence="3" id="KW-1185">Reference proteome</keyword>
<comment type="caution">
    <text evidence="2">The sequence shown here is derived from an EMBL/GenBank/DDBJ whole genome shotgun (WGS) entry which is preliminary data.</text>
</comment>
<protein>
    <submittedName>
        <fullName evidence="2">Uncharacterized protein</fullName>
    </submittedName>
</protein>
<sequence length="49" mass="5852">MDSFPLFGWLIMIVPPILMITAVVLFYVREVKKERLEDELLKQEIESRD</sequence>
<proteinExistence type="predicted"/>
<gene>
    <name evidence="2" type="ORF">GCM10009720_05170</name>
</gene>
<dbReference type="EMBL" id="BAAAMN010000008">
    <property type="protein sequence ID" value="GAA2028312.1"/>
    <property type="molecule type" value="Genomic_DNA"/>
</dbReference>
<keyword evidence="1" id="KW-0812">Transmembrane</keyword>
<keyword evidence="1" id="KW-0472">Membrane</keyword>
<evidence type="ECO:0000313" key="3">
    <source>
        <dbReference type="Proteomes" id="UP001501461"/>
    </source>
</evidence>
<keyword evidence="1" id="KW-1133">Transmembrane helix</keyword>